<feature type="domain" description="MPN" evidence="10">
    <location>
        <begin position="409"/>
        <end position="540"/>
    </location>
</feature>
<dbReference type="SUPFAM" id="SSF140856">
    <property type="entry name" value="USP8 N-terminal domain-like"/>
    <property type="match status" value="1"/>
</dbReference>
<comment type="caution">
    <text evidence="11">The sequence shown here is derived from an EMBL/GenBank/DDBJ whole genome shotgun (WGS) entry which is preliminary data.</text>
</comment>
<keyword evidence="4" id="KW-0479">Metal-binding</keyword>
<evidence type="ECO:0000256" key="9">
    <source>
        <dbReference type="SAM" id="MobiDB-lite"/>
    </source>
</evidence>
<keyword evidence="8" id="KW-0482">Metalloprotease</keyword>
<dbReference type="InterPro" id="IPR015063">
    <property type="entry name" value="USP8_dimer"/>
</dbReference>
<dbReference type="PANTHER" id="PTHR12947:SF13">
    <property type="entry name" value="FI19924P1"/>
    <property type="match status" value="1"/>
</dbReference>
<reference evidence="11 12" key="1">
    <citation type="submission" date="2023-01" db="EMBL/GenBank/DDBJ databases">
        <title>Analysis of 21 Apiospora genomes using comparative genomics revels a genus with tremendous synthesis potential of carbohydrate active enzymes and secondary metabolites.</title>
        <authorList>
            <person name="Sorensen T."/>
        </authorList>
    </citation>
    <scope>NUCLEOTIDE SEQUENCE [LARGE SCALE GENOMIC DNA]</scope>
    <source>
        <strain evidence="11 12">CBS 135458</strain>
    </source>
</reference>
<evidence type="ECO:0000256" key="6">
    <source>
        <dbReference type="ARBA" id="ARBA00022801"/>
    </source>
</evidence>
<dbReference type="SUPFAM" id="SSF102712">
    <property type="entry name" value="JAB1/MPN domain"/>
    <property type="match status" value="1"/>
</dbReference>
<dbReference type="Gene3D" id="3.40.140.10">
    <property type="entry name" value="Cytidine Deaminase, domain 2"/>
    <property type="match status" value="1"/>
</dbReference>
<dbReference type="InterPro" id="IPR044098">
    <property type="entry name" value="STAMBP/STALP-like_MPN"/>
</dbReference>
<dbReference type="SMART" id="SM00232">
    <property type="entry name" value="JAB_MPN"/>
    <property type="match status" value="1"/>
</dbReference>
<feature type="compositionally biased region" description="Polar residues" evidence="9">
    <location>
        <begin position="308"/>
        <end position="325"/>
    </location>
</feature>
<name>A0ABR1TB59_9PEZI</name>
<evidence type="ECO:0000313" key="12">
    <source>
        <dbReference type="Proteomes" id="UP001480595"/>
    </source>
</evidence>
<keyword evidence="5" id="KW-0833">Ubl conjugation pathway</keyword>
<dbReference type="Gene3D" id="1.20.58.80">
    <property type="entry name" value="Phosphotransferase system, lactose/cellobiose-type IIA subunit"/>
    <property type="match status" value="1"/>
</dbReference>
<keyword evidence="7" id="KW-0862">Zinc</keyword>
<dbReference type="Pfam" id="PF08969">
    <property type="entry name" value="USP8_dimer"/>
    <property type="match status" value="1"/>
</dbReference>
<feature type="region of interest" description="Disordered" evidence="9">
    <location>
        <begin position="212"/>
        <end position="233"/>
    </location>
</feature>
<feature type="non-terminal residue" evidence="11">
    <location>
        <position position="1"/>
    </location>
</feature>
<evidence type="ECO:0000256" key="7">
    <source>
        <dbReference type="ARBA" id="ARBA00022833"/>
    </source>
</evidence>
<keyword evidence="12" id="KW-1185">Reference proteome</keyword>
<evidence type="ECO:0000256" key="4">
    <source>
        <dbReference type="ARBA" id="ARBA00022723"/>
    </source>
</evidence>
<accession>A0ABR1TB59</accession>
<evidence type="ECO:0000256" key="5">
    <source>
        <dbReference type="ARBA" id="ARBA00022786"/>
    </source>
</evidence>
<evidence type="ECO:0000256" key="2">
    <source>
        <dbReference type="ARBA" id="ARBA00010981"/>
    </source>
</evidence>
<evidence type="ECO:0000256" key="3">
    <source>
        <dbReference type="ARBA" id="ARBA00022670"/>
    </source>
</evidence>
<dbReference type="Pfam" id="PF01398">
    <property type="entry name" value="JAB"/>
    <property type="match status" value="1"/>
</dbReference>
<dbReference type="EMBL" id="JAQQWL010000012">
    <property type="protein sequence ID" value="KAK8043826.1"/>
    <property type="molecule type" value="Genomic_DNA"/>
</dbReference>
<dbReference type="CDD" id="cd08066">
    <property type="entry name" value="MPN_AMSH_like"/>
    <property type="match status" value="1"/>
</dbReference>
<dbReference type="InterPro" id="IPR037518">
    <property type="entry name" value="MPN"/>
</dbReference>
<evidence type="ECO:0000313" key="11">
    <source>
        <dbReference type="EMBL" id="KAK8043826.1"/>
    </source>
</evidence>
<dbReference type="RefSeq" id="XP_066710221.1">
    <property type="nucleotide sequence ID" value="XM_066864073.1"/>
</dbReference>
<dbReference type="GeneID" id="92097136"/>
<comment type="similarity">
    <text evidence="2">Belongs to the peptidase M67C family.</text>
</comment>
<sequence length="589" mass="66497">HESIYSLILHLIPGWKPFANPPLPNVCLVRCASRLLAVDMGDVERPLSVKEISQQAQVFAFNPNVPLKSWLRTANMLHREAEAYLRDGNFAKAYMMYMRYTLLLMDHLQKHPDLKKDRDSKLQLKKALGGIESVVANLEKIKPILSDEYDRWLAGEEKRKERREKLKAGGKRTKTPYEQHASNDPSLSASGRVLDAGEHQDLAVVLAQREMKRRDAGRKATRQAGVSAEEEQERRTAGFWDNWTHELAEKQAEDDAVFRKQMELTRKKLDGEDDTHIQNFLQKMSRGERELEAETAAYQGTPAAYNYPSISKSQPVSYDAQSYTTRLEPPSHPPPLPPPKESVADLTAPERPSKELLYPQQPVLQVTQPQDGPQLPPKISEMPASPPPPSKRLTFAPAAYLENGEPIRSIFLPGQLRQEFLRIAADNTRRGLEMCGILCGTAVNNALFIKCLVIPEQKCTSDTCETENESELFDYCMTEDLLMLGWIHTHPTQSCFMSSRDLHTQAGYQVMLPESIAIVCAPKFQPSYGIFRLTNPPGLPHILHCNETATFHQHSIDNLYTGAEKPAGHVFESDKLDFEVKDLRPGAKK</sequence>
<feature type="compositionally biased region" description="Polar residues" evidence="9">
    <location>
        <begin position="180"/>
        <end position="189"/>
    </location>
</feature>
<dbReference type="PROSITE" id="PS50249">
    <property type="entry name" value="MPN"/>
    <property type="match status" value="1"/>
</dbReference>
<evidence type="ECO:0000256" key="8">
    <source>
        <dbReference type="ARBA" id="ARBA00023049"/>
    </source>
</evidence>
<feature type="region of interest" description="Disordered" evidence="9">
    <location>
        <begin position="160"/>
        <end position="190"/>
    </location>
</feature>
<keyword evidence="6" id="KW-0378">Hydrolase</keyword>
<feature type="compositionally biased region" description="Pro residues" evidence="9">
    <location>
        <begin position="330"/>
        <end position="340"/>
    </location>
</feature>
<comment type="cofactor">
    <cofactor evidence="1">
        <name>Zn(2+)</name>
        <dbReference type="ChEBI" id="CHEBI:29105"/>
    </cofactor>
</comment>
<dbReference type="InterPro" id="IPR000555">
    <property type="entry name" value="JAMM/MPN+_dom"/>
</dbReference>
<protein>
    <recommendedName>
        <fullName evidence="10">MPN domain-containing protein</fullName>
    </recommendedName>
</protein>
<evidence type="ECO:0000256" key="1">
    <source>
        <dbReference type="ARBA" id="ARBA00001947"/>
    </source>
</evidence>
<dbReference type="PANTHER" id="PTHR12947">
    <property type="entry name" value="AMSH-LIKE PROTEASE"/>
    <property type="match status" value="1"/>
</dbReference>
<evidence type="ECO:0000259" key="10">
    <source>
        <dbReference type="PROSITE" id="PS50249"/>
    </source>
</evidence>
<organism evidence="11 12">
    <name type="scientific">Apiospora phragmitis</name>
    <dbReference type="NCBI Taxonomy" id="2905665"/>
    <lineage>
        <taxon>Eukaryota</taxon>
        <taxon>Fungi</taxon>
        <taxon>Dikarya</taxon>
        <taxon>Ascomycota</taxon>
        <taxon>Pezizomycotina</taxon>
        <taxon>Sordariomycetes</taxon>
        <taxon>Xylariomycetidae</taxon>
        <taxon>Amphisphaeriales</taxon>
        <taxon>Apiosporaceae</taxon>
        <taxon>Apiospora</taxon>
    </lineage>
</organism>
<dbReference type="Proteomes" id="UP001480595">
    <property type="component" value="Unassembled WGS sequence"/>
</dbReference>
<keyword evidence="3" id="KW-0645">Protease</keyword>
<feature type="region of interest" description="Disordered" evidence="9">
    <location>
        <begin position="304"/>
        <end position="346"/>
    </location>
</feature>
<feature type="region of interest" description="Disordered" evidence="9">
    <location>
        <begin position="367"/>
        <end position="389"/>
    </location>
</feature>
<gene>
    <name evidence="11" type="ORF">PG994_012664</name>
</gene>
<proteinExistence type="inferred from homology"/>